<dbReference type="Pfam" id="PF01541">
    <property type="entry name" value="GIY-YIG"/>
    <property type="match status" value="1"/>
</dbReference>
<gene>
    <name evidence="2" type="ORF">N508_001675</name>
</gene>
<reference evidence="2" key="3">
    <citation type="submission" date="2022-06" db="EMBL/GenBank/DDBJ databases">
        <title>Resources to Facilitate Use of the Altered Schaedler Flora (ASF) Mouse Model to Study Microbiome Function.</title>
        <authorList>
            <person name="Proctor A."/>
            <person name="Parvinroo S."/>
            <person name="Richie T."/>
            <person name="Jia X."/>
            <person name="Lee S.T.M."/>
            <person name="Karp P.D."/>
            <person name="Paley S."/>
            <person name="Kostic A.D."/>
            <person name="Pierre J.F."/>
            <person name="Wannemuehler M.J."/>
            <person name="Phillips G.J."/>
        </authorList>
    </citation>
    <scope>NUCLEOTIDE SEQUENCE</scope>
    <source>
        <strain evidence="2">ASF457</strain>
    </source>
</reference>
<dbReference type="Gene3D" id="3.40.1440.10">
    <property type="entry name" value="GIY-YIG endonuclease"/>
    <property type="match status" value="1"/>
</dbReference>
<dbReference type="eggNOG" id="COG2827">
    <property type="taxonomic scope" value="Bacteria"/>
</dbReference>
<reference evidence="2" key="2">
    <citation type="submission" date="2022-05" db="EMBL/GenBank/DDBJ databases">
        <authorList>
            <person name="Proctor A.L."/>
            <person name="Phillips G.J."/>
            <person name="Wannemuehler M.J."/>
        </authorList>
    </citation>
    <scope>NUCLEOTIDE SEQUENCE</scope>
    <source>
        <strain evidence="2">ASF457</strain>
    </source>
</reference>
<dbReference type="InterPro" id="IPR000305">
    <property type="entry name" value="GIY-YIG_endonuc"/>
</dbReference>
<dbReference type="Proteomes" id="UP000017429">
    <property type="component" value="Chromosome"/>
</dbReference>
<keyword evidence="3" id="KW-1185">Reference proteome</keyword>
<evidence type="ECO:0000313" key="2">
    <source>
        <dbReference type="EMBL" id="USF24586.1"/>
    </source>
</evidence>
<comment type="similarity">
    <text evidence="1">Belongs to the UPF0213 family.</text>
</comment>
<dbReference type="SMART" id="SM00465">
    <property type="entry name" value="GIYc"/>
    <property type="match status" value="1"/>
</dbReference>
<dbReference type="KEGG" id="msch:N508_001675"/>
<dbReference type="InterPro" id="IPR050190">
    <property type="entry name" value="UPF0213_domain"/>
</dbReference>
<dbReference type="AlphaFoldDB" id="V2RK89"/>
<dbReference type="PROSITE" id="PS50164">
    <property type="entry name" value="GIY_YIG"/>
    <property type="match status" value="1"/>
</dbReference>
<evidence type="ECO:0000256" key="1">
    <source>
        <dbReference type="ARBA" id="ARBA00007435"/>
    </source>
</evidence>
<dbReference type="CDD" id="cd10448">
    <property type="entry name" value="GIY-YIG_unchar_3"/>
    <property type="match status" value="1"/>
</dbReference>
<sequence length="114" mass="13656">MEDKFKSIILSHNQTASSRNQYYIYIITNYHNTVLYVGVTSNLIKRIYEHKNKVVKGFTNTYNCNKLVYFEIFSDIQEAIKREKYIKGKKRSFKLDLIQSLNPNWLDLYDMITQ</sequence>
<dbReference type="EMBL" id="CP097562">
    <property type="protein sequence ID" value="USF24586.1"/>
    <property type="molecule type" value="Genomic_DNA"/>
</dbReference>
<dbReference type="OrthoDB" id="9807770at2"/>
<dbReference type="InterPro" id="IPR035901">
    <property type="entry name" value="GIY-YIG_endonuc_sf"/>
</dbReference>
<dbReference type="RefSeq" id="WP_023275958.1">
    <property type="nucleotide sequence ID" value="NZ_CP097562.1"/>
</dbReference>
<dbReference type="PANTHER" id="PTHR34477:SF5">
    <property type="entry name" value="BSL5627 PROTEIN"/>
    <property type="match status" value="1"/>
</dbReference>
<accession>V2RK89</accession>
<proteinExistence type="inferred from homology"/>
<organism evidence="2 3">
    <name type="scientific">Mucispirillum schaedleri ASF457</name>
    <dbReference type="NCBI Taxonomy" id="1379858"/>
    <lineage>
        <taxon>Bacteria</taxon>
        <taxon>Pseudomonadati</taxon>
        <taxon>Deferribacterota</taxon>
        <taxon>Deferribacteres</taxon>
        <taxon>Deferribacterales</taxon>
        <taxon>Mucispirillaceae</taxon>
        <taxon>Mucispirillum</taxon>
    </lineage>
</organism>
<name>V2RK89_9BACT</name>
<dbReference type="PANTHER" id="PTHR34477">
    <property type="entry name" value="UPF0213 PROTEIN YHBQ"/>
    <property type="match status" value="1"/>
</dbReference>
<reference evidence="2" key="1">
    <citation type="journal article" date="2014" name="Genome Announc.">
        <title>Draft genome sequences of the altered schaedler flora, a defined bacterial community from gnotobiotic mice.</title>
        <authorList>
            <person name="Wannemuehler M.J."/>
            <person name="Overstreet A.M."/>
            <person name="Ward D.V."/>
            <person name="Phillips G.J."/>
        </authorList>
    </citation>
    <scope>NUCLEOTIDE SEQUENCE</scope>
    <source>
        <strain evidence="2">ASF457</strain>
    </source>
</reference>
<dbReference type="SUPFAM" id="SSF82771">
    <property type="entry name" value="GIY-YIG endonuclease"/>
    <property type="match status" value="1"/>
</dbReference>
<protein>
    <submittedName>
        <fullName evidence="2">Uncharacterized protein</fullName>
    </submittedName>
</protein>
<evidence type="ECO:0000313" key="3">
    <source>
        <dbReference type="Proteomes" id="UP000017429"/>
    </source>
</evidence>